<dbReference type="Proteomes" id="UP000824139">
    <property type="component" value="Unassembled WGS sequence"/>
</dbReference>
<feature type="non-terminal residue" evidence="1">
    <location>
        <position position="71"/>
    </location>
</feature>
<dbReference type="EMBL" id="DVJO01000031">
    <property type="protein sequence ID" value="HIS82241.1"/>
    <property type="molecule type" value="Genomic_DNA"/>
</dbReference>
<dbReference type="PROSITE" id="PS51257">
    <property type="entry name" value="PROKAR_LIPOPROTEIN"/>
    <property type="match status" value="1"/>
</dbReference>
<reference evidence="1" key="1">
    <citation type="submission" date="2020-10" db="EMBL/GenBank/DDBJ databases">
        <authorList>
            <person name="Gilroy R."/>
        </authorList>
    </citation>
    <scope>NUCLEOTIDE SEQUENCE</scope>
    <source>
        <strain evidence="1">CHK152-2994</strain>
    </source>
</reference>
<protein>
    <submittedName>
        <fullName evidence="1">Uncharacterized protein</fullName>
    </submittedName>
</protein>
<sequence length="71" mass="8375">MMKNKKALFFIALTVICVFVSCFLLNSLEFRLYRLIFNKNAKIGLAVQKDNRIWVFDKGRQPLLSVFKYIV</sequence>
<dbReference type="AlphaFoldDB" id="A0A9D1FVH6"/>
<evidence type="ECO:0000313" key="1">
    <source>
        <dbReference type="EMBL" id="HIS82241.1"/>
    </source>
</evidence>
<accession>A0A9D1FVH6</accession>
<proteinExistence type="predicted"/>
<gene>
    <name evidence="1" type="ORF">IAD41_01370</name>
</gene>
<reference evidence="1" key="2">
    <citation type="journal article" date="2021" name="PeerJ">
        <title>Extensive microbial diversity within the chicken gut microbiome revealed by metagenomics and culture.</title>
        <authorList>
            <person name="Gilroy R."/>
            <person name="Ravi A."/>
            <person name="Getino M."/>
            <person name="Pursley I."/>
            <person name="Horton D.L."/>
            <person name="Alikhan N.F."/>
            <person name="Baker D."/>
            <person name="Gharbi K."/>
            <person name="Hall N."/>
            <person name="Watson M."/>
            <person name="Adriaenssens E.M."/>
            <person name="Foster-Nyarko E."/>
            <person name="Jarju S."/>
            <person name="Secka A."/>
            <person name="Antonio M."/>
            <person name="Oren A."/>
            <person name="Chaudhuri R.R."/>
            <person name="La Ragione R."/>
            <person name="Hildebrand F."/>
            <person name="Pallen M.J."/>
        </authorList>
    </citation>
    <scope>NUCLEOTIDE SEQUENCE</scope>
    <source>
        <strain evidence="1">CHK152-2994</strain>
    </source>
</reference>
<evidence type="ECO:0000313" key="2">
    <source>
        <dbReference type="Proteomes" id="UP000824139"/>
    </source>
</evidence>
<comment type="caution">
    <text evidence="1">The sequence shown here is derived from an EMBL/GenBank/DDBJ whole genome shotgun (WGS) entry which is preliminary data.</text>
</comment>
<name>A0A9D1FVH6_9BACT</name>
<organism evidence="1 2">
    <name type="scientific">Candidatus Scatenecus faecavium</name>
    <dbReference type="NCBI Taxonomy" id="2840915"/>
    <lineage>
        <taxon>Bacteria</taxon>
        <taxon>Candidatus Scatenecus</taxon>
    </lineage>
</organism>